<sequence length="248" mass="29497">MDYIKNHQIEINELVSSTKELFDDFSSTQDQDQEKVIKLITTQTNKLGVFLDEIETISQKIENPNLQNYYYQLRTQVSIFESQYSDLLKLQKGTLTETEFETETETEKEKEKEKKFDSKLHEDDQEEEEQEHDQEEEEEQEQEQYLVNQLLPSSEENEFEQNNNHFTPNKNENSIFNNLKTDLENPNNNHNLTIRKTGNIQLTHSLDLLAFKNDEKIEEKIKKILISKGKFFMTLFLVDKTKILILKY</sequence>
<gene>
    <name evidence="2" type="ORF">M0812_04180</name>
</gene>
<organism evidence="2 3">
    <name type="scientific">Anaeramoeba flamelloides</name>
    <dbReference type="NCBI Taxonomy" id="1746091"/>
    <lineage>
        <taxon>Eukaryota</taxon>
        <taxon>Metamonada</taxon>
        <taxon>Anaeramoebidae</taxon>
        <taxon>Anaeramoeba</taxon>
    </lineage>
</organism>
<feature type="region of interest" description="Disordered" evidence="1">
    <location>
        <begin position="96"/>
        <end position="175"/>
    </location>
</feature>
<protein>
    <submittedName>
        <fullName evidence="2">Uncharacterized protein</fullName>
    </submittedName>
</protein>
<feature type="compositionally biased region" description="Basic and acidic residues" evidence="1">
    <location>
        <begin position="105"/>
        <end position="122"/>
    </location>
</feature>
<dbReference type="AlphaFoldDB" id="A0AAV8AET7"/>
<name>A0AAV8AET7_9EUKA</name>
<evidence type="ECO:0000256" key="1">
    <source>
        <dbReference type="SAM" id="MobiDB-lite"/>
    </source>
</evidence>
<dbReference type="Proteomes" id="UP001146793">
    <property type="component" value="Unassembled WGS sequence"/>
</dbReference>
<feature type="compositionally biased region" description="Polar residues" evidence="1">
    <location>
        <begin position="165"/>
        <end position="175"/>
    </location>
</feature>
<evidence type="ECO:0000313" key="2">
    <source>
        <dbReference type="EMBL" id="KAJ3452413.1"/>
    </source>
</evidence>
<evidence type="ECO:0000313" key="3">
    <source>
        <dbReference type="Proteomes" id="UP001146793"/>
    </source>
</evidence>
<accession>A0AAV8AET7</accession>
<feature type="compositionally biased region" description="Acidic residues" evidence="1">
    <location>
        <begin position="123"/>
        <end position="142"/>
    </location>
</feature>
<comment type="caution">
    <text evidence="2">The sequence shown here is derived from an EMBL/GenBank/DDBJ whole genome shotgun (WGS) entry which is preliminary data.</text>
</comment>
<reference evidence="2" key="1">
    <citation type="submission" date="2022-08" db="EMBL/GenBank/DDBJ databases">
        <title>Novel sulphate-reducing endosymbionts in the free-living metamonad Anaeramoeba.</title>
        <authorList>
            <person name="Jerlstrom-Hultqvist J."/>
            <person name="Cepicka I."/>
            <person name="Gallot-Lavallee L."/>
            <person name="Salas-Leiva D."/>
            <person name="Curtis B.A."/>
            <person name="Zahonova K."/>
            <person name="Pipaliya S."/>
            <person name="Dacks J."/>
            <person name="Roger A.J."/>
        </authorList>
    </citation>
    <scope>NUCLEOTIDE SEQUENCE</scope>
    <source>
        <strain evidence="2">Busselton2</strain>
    </source>
</reference>
<proteinExistence type="predicted"/>
<dbReference type="EMBL" id="JANTQA010000008">
    <property type="protein sequence ID" value="KAJ3452413.1"/>
    <property type="molecule type" value="Genomic_DNA"/>
</dbReference>
<feature type="compositionally biased region" description="Polar residues" evidence="1">
    <location>
        <begin position="145"/>
        <end position="154"/>
    </location>
</feature>